<proteinExistence type="predicted"/>
<organism evidence="1 2">
    <name type="scientific">Colletotrichum incanum</name>
    <name type="common">Soybean anthracnose fungus</name>
    <dbReference type="NCBI Taxonomy" id="1573173"/>
    <lineage>
        <taxon>Eukaryota</taxon>
        <taxon>Fungi</taxon>
        <taxon>Dikarya</taxon>
        <taxon>Ascomycota</taxon>
        <taxon>Pezizomycotina</taxon>
        <taxon>Sordariomycetes</taxon>
        <taxon>Hypocreomycetidae</taxon>
        <taxon>Glomerellales</taxon>
        <taxon>Glomerellaceae</taxon>
        <taxon>Colletotrichum</taxon>
        <taxon>Colletotrichum spaethianum species complex</taxon>
    </lineage>
</organism>
<evidence type="ECO:0000313" key="2">
    <source>
        <dbReference type="Proteomes" id="UP000076584"/>
    </source>
</evidence>
<accession>A0A161W7Q9</accession>
<name>A0A161W7Q9_COLIC</name>
<dbReference type="Proteomes" id="UP000076584">
    <property type="component" value="Unassembled WGS sequence"/>
</dbReference>
<sequence length="336" mass="36029">MLPELAQVPCARVAKNRNDLAALGQSCGRNDRRDTVDGTAAACEDTVVLHQPPGHAARLLIRNLDRVVDQLSARLKVLRYPVDADSLHDRVDLLPPPRPLLLRVGIHDAVSDLVVQPAALGICKNDLQARYVGLLLQVLSHARNRTARPRAGHKGAQLAAGLIHDLGARGVQVRGEVGWVLELVRKVAHAAVAGLGGVLHGAPSCKIDKVLRRRDRRRIHALDCCAKMAEQIDLFHGHIVGHADVRAVASRARQRRQRDARAADRALVDGVPAPGDELAGGLSGLDHGERDAVLGRVARGVEELGLGQDHAARRLTERADLDERGVADGAGDAVCD</sequence>
<dbReference type="EMBL" id="LFIW01001190">
    <property type="protein sequence ID" value="KZL83225.1"/>
    <property type="molecule type" value="Genomic_DNA"/>
</dbReference>
<protein>
    <submittedName>
        <fullName evidence="1">Uncharacterized protein</fullName>
    </submittedName>
</protein>
<gene>
    <name evidence="1" type="ORF">CI238_07830</name>
</gene>
<dbReference type="AlphaFoldDB" id="A0A161W7Q9"/>
<evidence type="ECO:0000313" key="1">
    <source>
        <dbReference type="EMBL" id="KZL83225.1"/>
    </source>
</evidence>
<keyword evidence="2" id="KW-1185">Reference proteome</keyword>
<reference evidence="1 2" key="1">
    <citation type="submission" date="2015-06" db="EMBL/GenBank/DDBJ databases">
        <title>Survival trade-offs in plant roots during colonization by closely related pathogenic and mutualistic fungi.</title>
        <authorList>
            <person name="Hacquard S."/>
            <person name="Kracher B."/>
            <person name="Hiruma K."/>
            <person name="Weinman A."/>
            <person name="Muench P."/>
            <person name="Garrido Oter R."/>
            <person name="Ver Loren van Themaat E."/>
            <person name="Dallerey J.-F."/>
            <person name="Damm U."/>
            <person name="Henrissat B."/>
            <person name="Lespinet O."/>
            <person name="Thon M."/>
            <person name="Kemen E."/>
            <person name="McHardy A.C."/>
            <person name="Schulze-Lefert P."/>
            <person name="O'Connell R.J."/>
        </authorList>
    </citation>
    <scope>NUCLEOTIDE SEQUENCE [LARGE SCALE GENOMIC DNA]</scope>
    <source>
        <strain evidence="1 2">MAFF 238704</strain>
    </source>
</reference>
<comment type="caution">
    <text evidence="1">The sequence shown here is derived from an EMBL/GenBank/DDBJ whole genome shotgun (WGS) entry which is preliminary data.</text>
</comment>